<proteinExistence type="predicted"/>
<dbReference type="InterPro" id="IPR028061">
    <property type="entry name" value="Fis1_TPR_C"/>
</dbReference>
<dbReference type="Pfam" id="PF14853">
    <property type="entry name" value="Fis1_TPR_C"/>
    <property type="match status" value="1"/>
</dbReference>
<accession>A0A8H4A9K7</accession>
<dbReference type="PROSITE" id="PS50005">
    <property type="entry name" value="TPR"/>
    <property type="match status" value="1"/>
</dbReference>
<keyword evidence="2" id="KW-0812">Transmembrane</keyword>
<sequence>MGELAYHQYRAAYKIADKAKLLKKQVKLRGYMVLCLYFTYKFLEAPLYALAYKFRIHIMLQQQELNETKGIFDKVNGRKKEESKKEEENLSLDSNTEVKSEIKSEIKFEIKSEIKLVSDFNNTMALVKIKDQEISFYHRRVIQNSISNDLTNMTTKLFVEADRSLVRYQASNKEILSAKKHATLNIFKGQLSMVSGVVSGGSSVIVGLTNIYKATSTLGIPALLIVGGAAAIGFGVWCGLSLYKKGTKMLKEPKIREKLNEIMIKVLGAYDKGEYQEFIDTLSEEYDEKNHKSLIKCCNGIGIKGTDGIVEYDSCACKEAIKTVEEVRKSIKENYQFVKPTHKYDIAIYFEYLAEKEAKINKLNSLSFWQRAQENYESVREIDSKELTYFLGYASCLLKLSKYTQVIDLPDTCPELNSSSEYWHFCSIAYFKQMKYKEARACNTEALKIDPKNYQADKHRELISKLETKNTVKHHIDRYKNELIYEIDCLKNSHSNECPIYNILSIDGGGIYLLYSLPRFSASELLNIYKDESEKFFTGKSWTLFNISDKYTDEGRYNMFKKYFEETKLSQSFTELVIPVAIPAVKNETNPAMTHLFTHYDARKNSESNDTLADILMTTTAAPTIFPPYKIWNNKKKELF</sequence>
<protein>
    <submittedName>
        <fullName evidence="3">FabD/lysophospholipase-like protein</fullName>
    </submittedName>
</protein>
<feature type="transmembrane region" description="Helical" evidence="2">
    <location>
        <begin position="191"/>
        <end position="212"/>
    </location>
</feature>
<feature type="repeat" description="TPR" evidence="1">
    <location>
        <begin position="420"/>
        <end position="453"/>
    </location>
</feature>
<dbReference type="InterPro" id="IPR016035">
    <property type="entry name" value="Acyl_Trfase/lysoPLipase"/>
</dbReference>
<dbReference type="GO" id="GO:0047372">
    <property type="term" value="F:monoacylglycerol lipase activity"/>
    <property type="evidence" value="ECO:0007669"/>
    <property type="project" value="TreeGrafter"/>
</dbReference>
<evidence type="ECO:0000256" key="1">
    <source>
        <dbReference type="PROSITE-ProRule" id="PRU00339"/>
    </source>
</evidence>
<keyword evidence="2" id="KW-1133">Transmembrane helix</keyword>
<dbReference type="InterPro" id="IPR011990">
    <property type="entry name" value="TPR-like_helical_dom_sf"/>
</dbReference>
<dbReference type="GO" id="GO:0004620">
    <property type="term" value="F:phospholipase activity"/>
    <property type="evidence" value="ECO:0007669"/>
    <property type="project" value="TreeGrafter"/>
</dbReference>
<evidence type="ECO:0000256" key="2">
    <source>
        <dbReference type="SAM" id="Phobius"/>
    </source>
</evidence>
<name>A0A8H4A9K7_GIGMA</name>
<keyword evidence="4" id="KW-1185">Reference proteome</keyword>
<gene>
    <name evidence="3" type="ORF">F8M41_001997</name>
</gene>
<dbReference type="SUPFAM" id="SSF52151">
    <property type="entry name" value="FabD/lysophospholipase-like"/>
    <property type="match status" value="1"/>
</dbReference>
<dbReference type="Gene3D" id="1.25.40.10">
    <property type="entry name" value="Tetratricopeptide repeat domain"/>
    <property type="match status" value="1"/>
</dbReference>
<dbReference type="InterPro" id="IPR019734">
    <property type="entry name" value="TPR_rpt"/>
</dbReference>
<feature type="transmembrane region" description="Helical" evidence="2">
    <location>
        <begin position="218"/>
        <end position="243"/>
    </location>
</feature>
<organism evidence="3 4">
    <name type="scientific">Gigaspora margarita</name>
    <dbReference type="NCBI Taxonomy" id="4874"/>
    <lineage>
        <taxon>Eukaryota</taxon>
        <taxon>Fungi</taxon>
        <taxon>Fungi incertae sedis</taxon>
        <taxon>Mucoromycota</taxon>
        <taxon>Glomeromycotina</taxon>
        <taxon>Glomeromycetes</taxon>
        <taxon>Diversisporales</taxon>
        <taxon>Gigasporaceae</taxon>
        <taxon>Gigaspora</taxon>
    </lineage>
</organism>
<keyword evidence="1" id="KW-0802">TPR repeat</keyword>
<keyword evidence="2" id="KW-0472">Membrane</keyword>
<dbReference type="OrthoDB" id="1658288at2759"/>
<dbReference type="PANTHER" id="PTHR32176:SF92">
    <property type="entry name" value="XYLOSE ISOMERASE"/>
    <property type="match status" value="1"/>
</dbReference>
<dbReference type="Gene3D" id="3.40.1090.10">
    <property type="entry name" value="Cytosolic phospholipase A2 catalytic domain"/>
    <property type="match status" value="1"/>
</dbReference>
<dbReference type="Proteomes" id="UP000439903">
    <property type="component" value="Unassembled WGS sequence"/>
</dbReference>
<evidence type="ECO:0000313" key="4">
    <source>
        <dbReference type="Proteomes" id="UP000439903"/>
    </source>
</evidence>
<dbReference type="PANTHER" id="PTHR32176">
    <property type="entry name" value="XYLOSE ISOMERASE"/>
    <property type="match status" value="1"/>
</dbReference>
<comment type="caution">
    <text evidence="3">The sequence shown here is derived from an EMBL/GenBank/DDBJ whole genome shotgun (WGS) entry which is preliminary data.</text>
</comment>
<dbReference type="EMBL" id="WTPW01001169">
    <property type="protein sequence ID" value="KAF0451686.1"/>
    <property type="molecule type" value="Genomic_DNA"/>
</dbReference>
<dbReference type="AlphaFoldDB" id="A0A8H4A9K7"/>
<dbReference type="SUPFAM" id="SSF48452">
    <property type="entry name" value="TPR-like"/>
    <property type="match status" value="1"/>
</dbReference>
<reference evidence="3 4" key="1">
    <citation type="journal article" date="2019" name="Environ. Microbiol.">
        <title>At the nexus of three kingdoms: the genome of the mycorrhizal fungus Gigaspora margarita provides insights into plant, endobacterial and fungal interactions.</title>
        <authorList>
            <person name="Venice F."/>
            <person name="Ghignone S."/>
            <person name="Salvioli di Fossalunga A."/>
            <person name="Amselem J."/>
            <person name="Novero M."/>
            <person name="Xianan X."/>
            <person name="Sedzielewska Toro K."/>
            <person name="Morin E."/>
            <person name="Lipzen A."/>
            <person name="Grigoriev I.V."/>
            <person name="Henrissat B."/>
            <person name="Martin F.M."/>
            <person name="Bonfante P."/>
        </authorList>
    </citation>
    <scope>NUCLEOTIDE SEQUENCE [LARGE SCALE GENOMIC DNA]</scope>
    <source>
        <strain evidence="3 4">BEG34</strain>
    </source>
</reference>
<feature type="transmembrane region" description="Helical" evidence="2">
    <location>
        <begin position="31"/>
        <end position="51"/>
    </location>
</feature>
<evidence type="ECO:0000313" key="3">
    <source>
        <dbReference type="EMBL" id="KAF0451686.1"/>
    </source>
</evidence>